<evidence type="ECO:0000313" key="1">
    <source>
        <dbReference type="EMBL" id="CAJ0577342.1"/>
    </source>
</evidence>
<gene>
    <name evidence="1" type="ORF">MSPICULIGERA_LOCUS15615</name>
</gene>
<comment type="caution">
    <text evidence="1">The sequence shown here is derived from an EMBL/GenBank/DDBJ whole genome shotgun (WGS) entry which is preliminary data.</text>
</comment>
<dbReference type="EMBL" id="CATQJA010002650">
    <property type="protein sequence ID" value="CAJ0577342.1"/>
    <property type="molecule type" value="Genomic_DNA"/>
</dbReference>
<name>A0AA36D002_9BILA</name>
<organism evidence="1 2">
    <name type="scientific">Mesorhabditis spiculigera</name>
    <dbReference type="NCBI Taxonomy" id="96644"/>
    <lineage>
        <taxon>Eukaryota</taxon>
        <taxon>Metazoa</taxon>
        <taxon>Ecdysozoa</taxon>
        <taxon>Nematoda</taxon>
        <taxon>Chromadorea</taxon>
        <taxon>Rhabditida</taxon>
        <taxon>Rhabditina</taxon>
        <taxon>Rhabditomorpha</taxon>
        <taxon>Rhabditoidea</taxon>
        <taxon>Rhabditidae</taxon>
        <taxon>Mesorhabditinae</taxon>
        <taxon>Mesorhabditis</taxon>
    </lineage>
</organism>
<dbReference type="Proteomes" id="UP001177023">
    <property type="component" value="Unassembled WGS sequence"/>
</dbReference>
<proteinExistence type="predicted"/>
<accession>A0AA36D002</accession>
<dbReference type="AlphaFoldDB" id="A0AA36D002"/>
<protein>
    <submittedName>
        <fullName evidence="1">Uncharacterized protein</fullName>
    </submittedName>
</protein>
<feature type="non-terminal residue" evidence="1">
    <location>
        <position position="345"/>
    </location>
</feature>
<keyword evidence="2" id="KW-1185">Reference proteome</keyword>
<reference evidence="1" key="1">
    <citation type="submission" date="2023-06" db="EMBL/GenBank/DDBJ databases">
        <authorList>
            <person name="Delattre M."/>
        </authorList>
    </citation>
    <scope>NUCLEOTIDE SEQUENCE</scope>
    <source>
        <strain evidence="1">AF72</strain>
    </source>
</reference>
<sequence>MRRLLETMCRIQIKPSQVEKCWPSCFTNESRSTFTTDSRRNSCPIAKPSRGCWPPHNILTLWCLNYPPTKNFTAALRDGLPTINRRISENLLTRSVQRSGLYAYILDKMDTFFTRAFALSDPMSLSFACHHYSPLQMFEVYNSLLNCAPMSWPRVNLTNALMDTFRLIEQSPGWGKLGAEEADDYEHYKSNYIYLAQSSKTFEDYRANPAAFDAEMKQATDFLTTMIGLDRYTVLRRLAYWSQESNEKCMVDMLKPEYAMRHEYIMEIGQIMVKDLEKIAFLSDICSRVLANEPDYATAYKDQDLLATAQKLSHLLVSKQLYTTYPASDVPRCTPVGEHFPGGRP</sequence>
<evidence type="ECO:0000313" key="2">
    <source>
        <dbReference type="Proteomes" id="UP001177023"/>
    </source>
</evidence>